<dbReference type="InterPro" id="IPR001362">
    <property type="entry name" value="Glyco_hydro_32"/>
</dbReference>
<dbReference type="RefSeq" id="WP_223104400.1">
    <property type="nucleotide sequence ID" value="NZ_CP061913.1"/>
</dbReference>
<dbReference type="PANTHER" id="PTHR42800">
    <property type="entry name" value="EXOINULINASE INUD (AFU_ORTHOLOGUE AFUA_5G00480)"/>
    <property type="match status" value="1"/>
</dbReference>
<feature type="domain" description="Glycosyl hydrolase family 32 C-terminal" evidence="7">
    <location>
        <begin position="351"/>
        <end position="488"/>
    </location>
</feature>
<name>A0ABV5MS39_9ACTN</name>
<sequence>MRRLLICAAAVLLAVATLAALPPAPAAAGTAADYPEYPYPATPAGTAAYDEPLRGQFHFSPLSGWMNDPNGMVYYRGTYHLFFQHNPHGLAWDTMHWGHATSPDMVHWTQRPIALEPGVHAGDLWSGNAVVDTANVTGLKRGDDDPIVMFSGTNGVTVHYSTDGARTFQTFDHGRKVAVPGGISRDPHVFWHAASGRFVMVVWNDAGSDGGGNGASFYTSTNLLDWTYRSRFAAGWFFECPDMFPLAVDGGATKWVLTDASGEYTIGSFDGTAFHSDWASPQRMDLGANDPGGTFYAGQTFTGVPDGRRIQMSWQPGNHGSTWTGDQTFPAELALRTFPEGVRLTRTPIRELSSLRSGGVTYTNRAVDANSPLGVASADTYEVSAEFDVAGATASTFGLKLHTRADGTYDRAVTYDRAAATLYGRPLSAVNGRVRMRVLVDRGQLEVFGNDGRLSVSDNVNFDSAATSQGLQVYSTGGSVTLVSLQFYRLGRSWGTGEATLEGNLAGPWTATGGAWTDVAGGKRGTATGDAFYLSATTFTDGTYEGDVQVVSGTAAALTFRDGYSANVDTSGVVKLWRPGREIATYATPIATGRFYHLKVVAAGPRIQVYLDHRTTPVIDATDTAYTAGRLGLNVFHGTGVVANPTVNGPGLRTNLAGPWHPVGGGWTVPGAGLHASAPGDAFYLSGSTFTNGTYEADVRVVNGVAAALTLRSSADATQHYTANVDTSGVVKLWRPGRDIATYPTAVQEGRTYHLKVVAQGSAFTVYLDGARVIDATDTAYTGGYLGVNAYAGTAAFQNITVS</sequence>
<feature type="domain" description="Glycosyl hydrolase family 32 N-terminal" evidence="5">
    <location>
        <begin position="58"/>
        <end position="345"/>
    </location>
</feature>
<dbReference type="InterPro" id="IPR013320">
    <property type="entry name" value="ConA-like_dom_sf"/>
</dbReference>
<evidence type="ECO:0000256" key="3">
    <source>
        <dbReference type="ARBA" id="ARBA00023295"/>
    </source>
</evidence>
<organism evidence="8 9">
    <name type="scientific">Dactylosporangium vinaceum</name>
    <dbReference type="NCBI Taxonomy" id="53362"/>
    <lineage>
        <taxon>Bacteria</taxon>
        <taxon>Bacillati</taxon>
        <taxon>Actinomycetota</taxon>
        <taxon>Actinomycetes</taxon>
        <taxon>Micromonosporales</taxon>
        <taxon>Micromonosporaceae</taxon>
        <taxon>Dactylosporangium</taxon>
    </lineage>
</organism>
<evidence type="ECO:0000313" key="9">
    <source>
        <dbReference type="Proteomes" id="UP001589608"/>
    </source>
</evidence>
<keyword evidence="9" id="KW-1185">Reference proteome</keyword>
<dbReference type="InterPro" id="IPR023296">
    <property type="entry name" value="Glyco_hydro_beta-prop_sf"/>
</dbReference>
<feature type="signal peptide" evidence="4">
    <location>
        <begin position="1"/>
        <end position="19"/>
    </location>
</feature>
<proteinExistence type="inferred from homology"/>
<dbReference type="CDD" id="cd18622">
    <property type="entry name" value="GH32_Inu-like"/>
    <property type="match status" value="1"/>
</dbReference>
<dbReference type="InterPro" id="IPR013148">
    <property type="entry name" value="Glyco_hydro_32_N"/>
</dbReference>
<keyword evidence="4" id="KW-0732">Signal</keyword>
<evidence type="ECO:0000259" key="6">
    <source>
        <dbReference type="Pfam" id="PF06439"/>
    </source>
</evidence>
<accession>A0ABV5MS39</accession>
<comment type="similarity">
    <text evidence="1">Belongs to the glycosyl hydrolase 32 family.</text>
</comment>
<evidence type="ECO:0000256" key="1">
    <source>
        <dbReference type="ARBA" id="ARBA00009902"/>
    </source>
</evidence>
<dbReference type="InterPro" id="IPR010496">
    <property type="entry name" value="AL/BT2_dom"/>
</dbReference>
<evidence type="ECO:0000256" key="4">
    <source>
        <dbReference type="SAM" id="SignalP"/>
    </source>
</evidence>
<dbReference type="SUPFAM" id="SSF75005">
    <property type="entry name" value="Arabinanase/levansucrase/invertase"/>
    <property type="match status" value="1"/>
</dbReference>
<dbReference type="SMART" id="SM00640">
    <property type="entry name" value="Glyco_32"/>
    <property type="match status" value="1"/>
</dbReference>
<feature type="domain" description="3-keto-alpha-glucoside-1,2-lyase/3-keto-2-hydroxy-glucal hydratase" evidence="6">
    <location>
        <begin position="655"/>
        <end position="802"/>
    </location>
</feature>
<dbReference type="Gene3D" id="2.115.10.20">
    <property type="entry name" value="Glycosyl hydrolase domain, family 43"/>
    <property type="match status" value="1"/>
</dbReference>
<dbReference type="PROSITE" id="PS00609">
    <property type="entry name" value="GLYCOSYL_HYDROL_F32"/>
    <property type="match status" value="1"/>
</dbReference>
<comment type="caution">
    <text evidence="8">The sequence shown here is derived from an EMBL/GenBank/DDBJ whole genome shotgun (WGS) entry which is preliminary data.</text>
</comment>
<dbReference type="EMBL" id="JBHMCA010000090">
    <property type="protein sequence ID" value="MFB9451353.1"/>
    <property type="molecule type" value="Genomic_DNA"/>
</dbReference>
<dbReference type="Gene3D" id="2.60.120.560">
    <property type="entry name" value="Exo-inulinase, domain 1"/>
    <property type="match status" value="3"/>
</dbReference>
<keyword evidence="2" id="KW-0378">Hydrolase</keyword>
<dbReference type="PANTHER" id="PTHR42800:SF1">
    <property type="entry name" value="EXOINULINASE INUD (AFU_ORTHOLOGUE AFUA_5G00480)"/>
    <property type="match status" value="1"/>
</dbReference>
<keyword evidence="3" id="KW-0326">Glycosidase</keyword>
<dbReference type="Pfam" id="PF00251">
    <property type="entry name" value="Glyco_hydro_32N"/>
    <property type="match status" value="1"/>
</dbReference>
<dbReference type="SUPFAM" id="SSF49899">
    <property type="entry name" value="Concanavalin A-like lectins/glucanases"/>
    <property type="match status" value="1"/>
</dbReference>
<evidence type="ECO:0000256" key="2">
    <source>
        <dbReference type="ARBA" id="ARBA00022801"/>
    </source>
</evidence>
<evidence type="ECO:0000313" key="8">
    <source>
        <dbReference type="EMBL" id="MFB9451353.1"/>
    </source>
</evidence>
<dbReference type="InterPro" id="IPR013189">
    <property type="entry name" value="Glyco_hydro_32_C"/>
</dbReference>
<feature type="chain" id="PRO_5045336515" evidence="4">
    <location>
        <begin position="20"/>
        <end position="803"/>
    </location>
</feature>
<evidence type="ECO:0000259" key="7">
    <source>
        <dbReference type="Pfam" id="PF08244"/>
    </source>
</evidence>
<dbReference type="Proteomes" id="UP001589608">
    <property type="component" value="Unassembled WGS sequence"/>
</dbReference>
<dbReference type="Pfam" id="PF08244">
    <property type="entry name" value="Glyco_hydro_32C"/>
    <property type="match status" value="1"/>
</dbReference>
<evidence type="ECO:0000259" key="5">
    <source>
        <dbReference type="Pfam" id="PF00251"/>
    </source>
</evidence>
<protein>
    <submittedName>
        <fullName evidence="8">GH32 C-terminal domain-containing protein</fullName>
    </submittedName>
</protein>
<dbReference type="Pfam" id="PF06439">
    <property type="entry name" value="3keto-disac_hyd"/>
    <property type="match status" value="1"/>
</dbReference>
<gene>
    <name evidence="8" type="ORF">ACFFTR_50535</name>
</gene>
<dbReference type="InterPro" id="IPR018053">
    <property type="entry name" value="Glyco_hydro_32_AS"/>
</dbReference>
<reference evidence="8 9" key="1">
    <citation type="submission" date="2024-09" db="EMBL/GenBank/DDBJ databases">
        <authorList>
            <person name="Sun Q."/>
            <person name="Mori K."/>
        </authorList>
    </citation>
    <scope>NUCLEOTIDE SEQUENCE [LARGE SCALE GENOMIC DNA]</scope>
    <source>
        <strain evidence="8 9">JCM 3307</strain>
    </source>
</reference>